<feature type="domain" description="VOC" evidence="1">
    <location>
        <begin position="5"/>
        <end position="122"/>
    </location>
</feature>
<dbReference type="Gene3D" id="3.10.180.10">
    <property type="entry name" value="2,3-Dihydroxybiphenyl 1,2-Dioxygenase, domain 1"/>
    <property type="match status" value="1"/>
</dbReference>
<dbReference type="Proteomes" id="UP001179280">
    <property type="component" value="Unassembled WGS sequence"/>
</dbReference>
<comment type="caution">
    <text evidence="2">The sequence shown here is derived from an EMBL/GenBank/DDBJ whole genome shotgun (WGS) entry which is preliminary data.</text>
</comment>
<evidence type="ECO:0000313" key="3">
    <source>
        <dbReference type="Proteomes" id="UP001179280"/>
    </source>
</evidence>
<dbReference type="InterPro" id="IPR029068">
    <property type="entry name" value="Glyas_Bleomycin-R_OHBP_Dase"/>
</dbReference>
<dbReference type="PANTHER" id="PTHR46142">
    <property type="match status" value="1"/>
</dbReference>
<dbReference type="Pfam" id="PF00903">
    <property type="entry name" value="Glyoxalase"/>
    <property type="match status" value="1"/>
</dbReference>
<dbReference type="SUPFAM" id="SSF54593">
    <property type="entry name" value="Glyoxalase/Bleomycin resistance protein/Dihydroxybiphenyl dioxygenase"/>
    <property type="match status" value="1"/>
</dbReference>
<dbReference type="PANTHER" id="PTHR46142:SF3">
    <property type="entry name" value="F18B13.24 PROTEIN"/>
    <property type="match status" value="1"/>
</dbReference>
<keyword evidence="3" id="KW-1185">Reference proteome</keyword>
<dbReference type="PROSITE" id="PS51819">
    <property type="entry name" value="VOC"/>
    <property type="match status" value="1"/>
</dbReference>
<reference evidence="2" key="1">
    <citation type="submission" date="2021-01" db="EMBL/GenBank/DDBJ databases">
        <title>Genomic Encyclopedia of Type Strains, Phase IV (KMG-IV): sequencing the most valuable type-strain genomes for metagenomic binning, comparative biology and taxonomic classification.</title>
        <authorList>
            <person name="Goeker M."/>
        </authorList>
    </citation>
    <scope>NUCLEOTIDE SEQUENCE</scope>
    <source>
        <strain evidence="2">DSM 21943</strain>
    </source>
</reference>
<dbReference type="RefSeq" id="WP_054794264.1">
    <property type="nucleotide sequence ID" value="NZ_JAFBCV010000007.1"/>
</dbReference>
<dbReference type="EMBL" id="JAFBCV010000007">
    <property type="protein sequence ID" value="MBM7839199.1"/>
    <property type="molecule type" value="Genomic_DNA"/>
</dbReference>
<protein>
    <submittedName>
        <fullName evidence="2">Catechol 2,3-dioxygenase-like lactoylglutathione lyase family enzyme</fullName>
    </submittedName>
</protein>
<evidence type="ECO:0000259" key="1">
    <source>
        <dbReference type="PROSITE" id="PS51819"/>
    </source>
</evidence>
<evidence type="ECO:0000313" key="2">
    <source>
        <dbReference type="EMBL" id="MBM7839199.1"/>
    </source>
</evidence>
<organism evidence="2 3">
    <name type="scientific">Shouchella xiaoxiensis</name>
    <dbReference type="NCBI Taxonomy" id="766895"/>
    <lineage>
        <taxon>Bacteria</taxon>
        <taxon>Bacillati</taxon>
        <taxon>Bacillota</taxon>
        <taxon>Bacilli</taxon>
        <taxon>Bacillales</taxon>
        <taxon>Bacillaceae</taxon>
        <taxon>Shouchella</taxon>
    </lineage>
</organism>
<dbReference type="InterPro" id="IPR037523">
    <property type="entry name" value="VOC_core"/>
</dbReference>
<sequence length="124" mass="14340">MKLVEIHHVSIIVHNLERAKRFYGETLALEELSRPPFDFEGAWYAIGTQQLHLIVQEIKEEAPATIQTRGRHIACKVDHFDRAVQFLQDRGIETIVKKHSTSGFHQVFFTDPDGNTIEWMAEVE</sequence>
<dbReference type="InterPro" id="IPR004360">
    <property type="entry name" value="Glyas_Fos-R_dOase_dom"/>
</dbReference>
<name>A0ABS2SXL3_9BACI</name>
<gene>
    <name evidence="2" type="ORF">JOC54_002470</name>
</gene>
<proteinExistence type="predicted"/>
<accession>A0ABS2SXL3</accession>